<accession>A0A2W5P521</accession>
<evidence type="ECO:0000259" key="1">
    <source>
        <dbReference type="PROSITE" id="PS50043"/>
    </source>
</evidence>
<reference evidence="2 3" key="1">
    <citation type="submission" date="2017-08" db="EMBL/GenBank/DDBJ databases">
        <title>Infants hospitalized years apart are colonized by the same room-sourced microbial strains.</title>
        <authorList>
            <person name="Brooks B."/>
            <person name="Olm M.R."/>
            <person name="Firek B.A."/>
            <person name="Baker R."/>
            <person name="Thomas B.C."/>
            <person name="Morowitz M.J."/>
            <person name="Banfield J.F."/>
        </authorList>
    </citation>
    <scope>NUCLEOTIDE SEQUENCE [LARGE SCALE GENOMIC DNA]</scope>
    <source>
        <strain evidence="2">S2_005_001_R1_22</strain>
    </source>
</reference>
<proteinExistence type="predicted"/>
<protein>
    <submittedName>
        <fullName evidence="2">Helix-turn-helix transcriptional regulator</fullName>
    </submittedName>
</protein>
<dbReference type="Proteomes" id="UP000249229">
    <property type="component" value="Unassembled WGS sequence"/>
</dbReference>
<dbReference type="Gene3D" id="1.10.10.10">
    <property type="entry name" value="Winged helix-like DNA-binding domain superfamily/Winged helix DNA-binding domain"/>
    <property type="match status" value="1"/>
</dbReference>
<dbReference type="SUPFAM" id="SSF46894">
    <property type="entry name" value="C-terminal effector domain of the bipartite response regulators"/>
    <property type="match status" value="1"/>
</dbReference>
<comment type="caution">
    <text evidence="2">The sequence shown here is derived from an EMBL/GenBank/DDBJ whole genome shotgun (WGS) entry which is preliminary data.</text>
</comment>
<feature type="domain" description="HTH luxR-type" evidence="1">
    <location>
        <begin position="313"/>
        <end position="378"/>
    </location>
</feature>
<evidence type="ECO:0000313" key="3">
    <source>
        <dbReference type="Proteomes" id="UP000249229"/>
    </source>
</evidence>
<dbReference type="Pfam" id="PF00196">
    <property type="entry name" value="GerE"/>
    <property type="match status" value="1"/>
</dbReference>
<name>A0A2W5P521_9SPHN</name>
<dbReference type="InterPro" id="IPR036388">
    <property type="entry name" value="WH-like_DNA-bd_sf"/>
</dbReference>
<sequence length="405" mass="43005">MMEAPISARRLSELVGYIYDAAIDPDAWPIAMDAIRRELHFHNAVLGLNELPSGRVLMNVTCNVPPAFIPLIDVAGADVVEQWGGMEVVASLPLDRPAVMSHVNPRLEAIKATNHYFRVFAEPQGLVDVMVVGLARDARAVGSLAFGRHHQAGPIDEGELAVAALLVPHLQRAATVNRMLDIAAVAHASFAAALDALAVPIALVTRDRRVVHANATMRTLFGQGDPLRLSRGVLETRQAGVASALAIAIAQAADDEARLARQGLGIPLHTDAGTPGALHVLPIRPGRGGMDDKAIAAVFVASADTPFVPPTDIIRSLFDLTIAEARVFERIVGGHTVARTASDLGIAHSTAKTHLLRIYNKLGVNRQSSLIHIAASLRSGFTDRGQEMTAAAGTTVRKKAVGDRP</sequence>
<dbReference type="PROSITE" id="PS50043">
    <property type="entry name" value="HTH_LUXR_2"/>
    <property type="match status" value="1"/>
</dbReference>
<dbReference type="GO" id="GO:0006355">
    <property type="term" value="P:regulation of DNA-templated transcription"/>
    <property type="evidence" value="ECO:0007669"/>
    <property type="project" value="InterPro"/>
</dbReference>
<dbReference type="InterPro" id="IPR000014">
    <property type="entry name" value="PAS"/>
</dbReference>
<dbReference type="InterPro" id="IPR000792">
    <property type="entry name" value="Tscrpt_reg_LuxR_C"/>
</dbReference>
<dbReference type="SMART" id="SM00421">
    <property type="entry name" value="HTH_LUXR"/>
    <property type="match status" value="1"/>
</dbReference>
<dbReference type="GO" id="GO:0003677">
    <property type="term" value="F:DNA binding"/>
    <property type="evidence" value="ECO:0007669"/>
    <property type="project" value="InterPro"/>
</dbReference>
<evidence type="ECO:0000313" key="2">
    <source>
        <dbReference type="EMBL" id="PZQ60871.1"/>
    </source>
</evidence>
<dbReference type="InterPro" id="IPR016032">
    <property type="entry name" value="Sig_transdc_resp-reg_C-effctor"/>
</dbReference>
<dbReference type="EMBL" id="QFQI01000004">
    <property type="protein sequence ID" value="PZQ60871.1"/>
    <property type="molecule type" value="Genomic_DNA"/>
</dbReference>
<gene>
    <name evidence="2" type="ORF">DI544_08030</name>
</gene>
<dbReference type="Pfam" id="PF13188">
    <property type="entry name" value="PAS_8"/>
    <property type="match status" value="1"/>
</dbReference>
<organism evidence="2 3">
    <name type="scientific">Sphingomonas taxi</name>
    <dbReference type="NCBI Taxonomy" id="1549858"/>
    <lineage>
        <taxon>Bacteria</taxon>
        <taxon>Pseudomonadati</taxon>
        <taxon>Pseudomonadota</taxon>
        <taxon>Alphaproteobacteria</taxon>
        <taxon>Sphingomonadales</taxon>
        <taxon>Sphingomonadaceae</taxon>
        <taxon>Sphingomonas</taxon>
    </lineage>
</organism>
<dbReference type="AlphaFoldDB" id="A0A2W5P521"/>